<dbReference type="PRINTS" id="PR00081">
    <property type="entry name" value="GDHRDH"/>
</dbReference>
<dbReference type="Pfam" id="PF13561">
    <property type="entry name" value="adh_short_C2"/>
    <property type="match status" value="1"/>
</dbReference>
<dbReference type="PANTHER" id="PTHR48107:SF16">
    <property type="entry name" value="NADPH-DEPENDENT ALDEHYDE REDUCTASE 1, CHLOROPLASTIC"/>
    <property type="match status" value="1"/>
</dbReference>
<comment type="similarity">
    <text evidence="1">Belongs to the short-chain dehydrogenases/reductases (SDR) family.</text>
</comment>
<dbReference type="Gene3D" id="3.40.50.720">
    <property type="entry name" value="NAD(P)-binding Rossmann-like Domain"/>
    <property type="match status" value="1"/>
</dbReference>
<evidence type="ECO:0000313" key="4">
    <source>
        <dbReference type="Proteomes" id="UP001597061"/>
    </source>
</evidence>
<dbReference type="GO" id="GO:0016491">
    <property type="term" value="F:oxidoreductase activity"/>
    <property type="evidence" value="ECO:0007669"/>
    <property type="project" value="UniProtKB-KW"/>
</dbReference>
<dbReference type="PRINTS" id="PR00080">
    <property type="entry name" value="SDRFAMILY"/>
</dbReference>
<dbReference type="CDD" id="cd05233">
    <property type="entry name" value="SDR_c"/>
    <property type="match status" value="1"/>
</dbReference>
<keyword evidence="4" id="KW-1185">Reference proteome</keyword>
<dbReference type="NCBIfam" id="NF005559">
    <property type="entry name" value="PRK07231.1"/>
    <property type="match status" value="1"/>
</dbReference>
<dbReference type="Proteomes" id="UP001597061">
    <property type="component" value="Unassembled WGS sequence"/>
</dbReference>
<dbReference type="EC" id="1.1.1.-" evidence="3"/>
<dbReference type="EMBL" id="JBHTJI010000022">
    <property type="protein sequence ID" value="MFD0990791.1"/>
    <property type="molecule type" value="Genomic_DNA"/>
</dbReference>
<protein>
    <submittedName>
        <fullName evidence="3">SDR family NAD(P)-dependent oxidoreductase</fullName>
        <ecNumber evidence="3">1.1.1.-</ecNumber>
    </submittedName>
</protein>
<proteinExistence type="inferred from homology"/>
<organism evidence="3 4">
    <name type="scientific">Mariniflexile jejuense</name>
    <dbReference type="NCBI Taxonomy" id="1173582"/>
    <lineage>
        <taxon>Bacteria</taxon>
        <taxon>Pseudomonadati</taxon>
        <taxon>Bacteroidota</taxon>
        <taxon>Flavobacteriia</taxon>
        <taxon>Flavobacteriales</taxon>
        <taxon>Flavobacteriaceae</taxon>
        <taxon>Mariniflexile</taxon>
    </lineage>
</organism>
<comment type="caution">
    <text evidence="3">The sequence shown here is derived from an EMBL/GenBank/DDBJ whole genome shotgun (WGS) entry which is preliminary data.</text>
</comment>
<reference evidence="4" key="1">
    <citation type="journal article" date="2019" name="Int. J. Syst. Evol. Microbiol.">
        <title>The Global Catalogue of Microorganisms (GCM) 10K type strain sequencing project: providing services to taxonomists for standard genome sequencing and annotation.</title>
        <authorList>
            <consortium name="The Broad Institute Genomics Platform"/>
            <consortium name="The Broad Institute Genome Sequencing Center for Infectious Disease"/>
            <person name="Wu L."/>
            <person name="Ma J."/>
        </authorList>
    </citation>
    <scope>NUCLEOTIDE SEQUENCE [LARGE SCALE GENOMIC DNA]</scope>
    <source>
        <strain evidence="4">CCUG 62414</strain>
    </source>
</reference>
<evidence type="ECO:0000313" key="3">
    <source>
        <dbReference type="EMBL" id="MFD0990791.1"/>
    </source>
</evidence>
<dbReference type="InterPro" id="IPR036291">
    <property type="entry name" value="NAD(P)-bd_dom_sf"/>
</dbReference>
<dbReference type="InterPro" id="IPR002347">
    <property type="entry name" value="SDR_fam"/>
</dbReference>
<name>A0ABW3JL23_9FLAO</name>
<gene>
    <name evidence="3" type="ORF">ACFQ1R_11835</name>
</gene>
<sequence>MGKLKGKVAVVTGGGRDIGRAVCVKLAKEGAKIVVNYFDSDKDKDDTMSAIKAVGGEAIAVYGDVNKLSDINNMVAKTKEAFGDKVDILVNVAGGLFARKTVEELDEKFYNLVMDVNFKGTVFVTQAFKPLMGKGASIVNFASQAARDGGGAGSVIYAASKGAVMTLTRNWAKELGPQGIRINAVCPGMIATKFHDDFTKDDIREKVAASTPLRREGRADEVADLVAYLASDESSFLTGNNVDINGGLAFS</sequence>
<keyword evidence="2 3" id="KW-0560">Oxidoreductase</keyword>
<dbReference type="PANTHER" id="PTHR48107">
    <property type="entry name" value="NADPH-DEPENDENT ALDEHYDE REDUCTASE-LIKE PROTEIN, CHLOROPLASTIC-RELATED"/>
    <property type="match status" value="1"/>
</dbReference>
<evidence type="ECO:0000256" key="2">
    <source>
        <dbReference type="ARBA" id="ARBA00023002"/>
    </source>
</evidence>
<evidence type="ECO:0000256" key="1">
    <source>
        <dbReference type="ARBA" id="ARBA00006484"/>
    </source>
</evidence>
<dbReference type="SUPFAM" id="SSF51735">
    <property type="entry name" value="NAD(P)-binding Rossmann-fold domains"/>
    <property type="match status" value="1"/>
</dbReference>
<dbReference type="RefSeq" id="WP_379926435.1">
    <property type="nucleotide sequence ID" value="NZ_JBHTJI010000022.1"/>
</dbReference>
<accession>A0ABW3JL23</accession>